<evidence type="ECO:0000313" key="2">
    <source>
        <dbReference type="Proteomes" id="UP001597297"/>
    </source>
</evidence>
<dbReference type="Proteomes" id="UP001597297">
    <property type="component" value="Unassembled WGS sequence"/>
</dbReference>
<gene>
    <name evidence="1" type="ORF">ACFSQZ_05045</name>
</gene>
<dbReference type="RefSeq" id="WP_377095177.1">
    <property type="nucleotide sequence ID" value="NZ_JBHSJM010000001.1"/>
</dbReference>
<evidence type="ECO:0000313" key="1">
    <source>
        <dbReference type="EMBL" id="MFD2275826.1"/>
    </source>
</evidence>
<name>A0ABW5DZQ6_9BACT</name>
<keyword evidence="2" id="KW-1185">Reference proteome</keyword>
<reference evidence="2" key="1">
    <citation type="journal article" date="2019" name="Int. J. Syst. Evol. Microbiol.">
        <title>The Global Catalogue of Microorganisms (GCM) 10K type strain sequencing project: providing services to taxonomists for standard genome sequencing and annotation.</title>
        <authorList>
            <consortium name="The Broad Institute Genomics Platform"/>
            <consortium name="The Broad Institute Genome Sequencing Center for Infectious Disease"/>
            <person name="Wu L."/>
            <person name="Ma J."/>
        </authorList>
    </citation>
    <scope>NUCLEOTIDE SEQUENCE [LARGE SCALE GENOMIC DNA]</scope>
    <source>
        <strain evidence="2">JCM 16545</strain>
    </source>
</reference>
<organism evidence="1 2">
    <name type="scientific">Rubritalea spongiae</name>
    <dbReference type="NCBI Taxonomy" id="430797"/>
    <lineage>
        <taxon>Bacteria</taxon>
        <taxon>Pseudomonadati</taxon>
        <taxon>Verrucomicrobiota</taxon>
        <taxon>Verrucomicrobiia</taxon>
        <taxon>Verrucomicrobiales</taxon>
        <taxon>Rubritaleaceae</taxon>
        <taxon>Rubritalea</taxon>
    </lineage>
</organism>
<accession>A0ABW5DZQ6</accession>
<comment type="caution">
    <text evidence="1">The sequence shown here is derived from an EMBL/GenBank/DDBJ whole genome shotgun (WGS) entry which is preliminary data.</text>
</comment>
<dbReference type="EMBL" id="JBHUJC010000013">
    <property type="protein sequence ID" value="MFD2275826.1"/>
    <property type="molecule type" value="Genomic_DNA"/>
</dbReference>
<proteinExistence type="predicted"/>
<sequence>MSGLRTTVFMKDGHKLEEEKLKEAFAKGPVNFVSLEEHDQAVPQAAYMLQVSGAG</sequence>
<protein>
    <submittedName>
        <fullName evidence="1">Uncharacterized protein</fullName>
    </submittedName>
</protein>